<evidence type="ECO:0000259" key="2">
    <source>
        <dbReference type="Pfam" id="PF18166"/>
    </source>
</evidence>
<dbReference type="Pfam" id="PF18165">
    <property type="entry name" value="pP_pnuc_1"/>
    <property type="match status" value="1"/>
</dbReference>
<proteinExistence type="predicted"/>
<keyword evidence="4" id="KW-1185">Reference proteome</keyword>
<feature type="domain" description="Predicted pPIWI-associating nuclease" evidence="1">
    <location>
        <begin position="36"/>
        <end position="170"/>
    </location>
</feature>
<protein>
    <submittedName>
        <fullName evidence="3">Uncharacterized protein</fullName>
    </submittedName>
</protein>
<dbReference type="EMBL" id="JAGSPA010000001">
    <property type="protein sequence ID" value="MBV7255876.1"/>
    <property type="molecule type" value="Genomic_DNA"/>
</dbReference>
<comment type="caution">
    <text evidence="3">The sequence shown here is derived from an EMBL/GenBank/DDBJ whole genome shotgun (WGS) entry which is preliminary data.</text>
</comment>
<feature type="domain" description="Predicted pPIWI-associating nuclease group 2" evidence="2">
    <location>
        <begin position="178"/>
        <end position="298"/>
    </location>
</feature>
<evidence type="ECO:0000313" key="4">
    <source>
        <dbReference type="Proteomes" id="UP000722336"/>
    </source>
</evidence>
<gene>
    <name evidence="3" type="ORF">KCG44_03655</name>
</gene>
<dbReference type="RefSeq" id="WP_218444270.1">
    <property type="nucleotide sequence ID" value="NZ_JAGSPA010000001.1"/>
</dbReference>
<evidence type="ECO:0000259" key="1">
    <source>
        <dbReference type="Pfam" id="PF18165"/>
    </source>
</evidence>
<reference evidence="3 4" key="1">
    <citation type="submission" date="2021-04" db="EMBL/GenBank/DDBJ databases">
        <authorList>
            <person name="Pira H."/>
            <person name="Risdian C."/>
            <person name="Wink J."/>
        </authorList>
    </citation>
    <scope>NUCLEOTIDE SEQUENCE [LARGE SCALE GENOMIC DNA]</scope>
    <source>
        <strain evidence="3 4">WHA3</strain>
    </source>
</reference>
<evidence type="ECO:0000313" key="3">
    <source>
        <dbReference type="EMBL" id="MBV7255876.1"/>
    </source>
</evidence>
<name>A0ABS6SC22_9SPHN</name>
<organism evidence="3 4">
    <name type="scientific">Pacificimonas pallii</name>
    <dbReference type="NCBI Taxonomy" id="2827236"/>
    <lineage>
        <taxon>Bacteria</taxon>
        <taxon>Pseudomonadati</taxon>
        <taxon>Pseudomonadota</taxon>
        <taxon>Alphaproteobacteria</taxon>
        <taxon>Sphingomonadales</taxon>
        <taxon>Sphingosinicellaceae</taxon>
        <taxon>Pacificimonas</taxon>
    </lineage>
</organism>
<sequence>MGVKPAAPTKVPDAKLQQANWDDILALKADLLGLFPDDGFLKKLVKGVMRVARDKKNPIRGNLVASGLREVTGHILHSLAPDDAVRECVWFVQAKDTKTVTRRQKAHYIVHAGLPEDFVKDALKLEMTDFTKPLLDAFEALNKSTHVRSETILRKGSVVREMILEVFESLLDLLRAAADGREEITRATASVMHNAVFENLISETIQELDELSTHTTVDGHYIDTVEVRSLTATKIEYAITGQVEVELQYGSSSDVRNDIGFRQDDSYPYDAMISSDPAKPMEIHPDDVVLRVDNSNFFE</sequence>
<accession>A0ABS6SC22</accession>
<dbReference type="Proteomes" id="UP000722336">
    <property type="component" value="Unassembled WGS sequence"/>
</dbReference>
<dbReference type="InterPro" id="IPR041584">
    <property type="entry name" value="Put_pPIWI_pnuc_2"/>
</dbReference>
<dbReference type="Pfam" id="PF18166">
    <property type="entry name" value="pP_pnuc_2"/>
    <property type="match status" value="1"/>
</dbReference>
<dbReference type="InterPro" id="IPR040556">
    <property type="entry name" value="pP_pnuc_1"/>
</dbReference>